<dbReference type="GO" id="GO:0071555">
    <property type="term" value="P:cell wall organization"/>
    <property type="evidence" value="ECO:0007669"/>
    <property type="project" value="InterPro"/>
</dbReference>
<dbReference type="InterPro" id="IPR016148">
    <property type="entry name" value="Pili_assmbl_chaperone_C"/>
</dbReference>
<dbReference type="SUPFAM" id="SSF49354">
    <property type="entry name" value="PapD-like"/>
    <property type="match status" value="1"/>
</dbReference>
<dbReference type="GO" id="GO:0030288">
    <property type="term" value="C:outer membrane-bounded periplasmic space"/>
    <property type="evidence" value="ECO:0007669"/>
    <property type="project" value="InterPro"/>
</dbReference>
<dbReference type="InterPro" id="IPR008962">
    <property type="entry name" value="PapD-like_sf"/>
</dbReference>
<sequence>MLAAALVSVGAQAGIVVNGTRFIYPAKQQEIGVRISNDGTLPSLVQVWVDRGDPDTRPEDAEAPFLLTPPIFRVDPNQGQSVRLAFTGESLPGDRESLFWLNLLDIPPVPADAGNVMQFAIRTRLKLFYRPEGLSGRADQAATGMRWQLAKTERGHVLRATNPSPFHISFSELGVKSGGREYKTEGGMVRPFGSQDFPFSGAVAPPASGTVILHWINDYGAPIREEARLQL</sequence>
<evidence type="ECO:0000259" key="9">
    <source>
        <dbReference type="Pfam" id="PF00345"/>
    </source>
</evidence>
<accession>A0A5J6QDX7</accession>
<dbReference type="Pfam" id="PF00345">
    <property type="entry name" value="PapD_N"/>
    <property type="match status" value="1"/>
</dbReference>
<dbReference type="RefSeq" id="WP_151131426.1">
    <property type="nucleotide sequence ID" value="NZ_CP043311.1"/>
</dbReference>
<evidence type="ECO:0000256" key="7">
    <source>
        <dbReference type="ARBA" id="ARBA00023319"/>
    </source>
</evidence>
<reference evidence="11 12" key="1">
    <citation type="submission" date="2019-08" db="EMBL/GenBank/DDBJ databases">
        <title>Whole-genome Sequencing of e-waste polymer degrading bacterium Pseudomonas sp. strain PE08.</title>
        <authorList>
            <person name="Kirdat K."/>
            <person name="Debbarma P."/>
            <person name="Narawade N."/>
            <person name="Suyal D."/>
            <person name="Thorat V."/>
            <person name="Shouche Y."/>
            <person name="Goel R."/>
            <person name="Yadav A."/>
        </authorList>
    </citation>
    <scope>NUCLEOTIDE SEQUENCE [LARGE SCALE GENOMIC DNA]</scope>
    <source>
        <strain evidence="11 12">PE08</strain>
    </source>
</reference>
<protein>
    <submittedName>
        <fullName evidence="11">Fimbria/pilus periplasmic chaperone</fullName>
    </submittedName>
</protein>
<keyword evidence="6 8" id="KW-0143">Chaperone</keyword>
<dbReference type="Proteomes" id="UP000327179">
    <property type="component" value="Chromosome"/>
</dbReference>
<keyword evidence="4" id="KW-0732">Signal</keyword>
<evidence type="ECO:0000256" key="4">
    <source>
        <dbReference type="ARBA" id="ARBA00022729"/>
    </source>
</evidence>
<comment type="subcellular location">
    <subcellularLocation>
        <location evidence="1 8">Periplasm</location>
    </subcellularLocation>
</comment>
<comment type="similarity">
    <text evidence="2 8">Belongs to the periplasmic pilus chaperone family.</text>
</comment>
<dbReference type="EMBL" id="CP043311">
    <property type="protein sequence ID" value="QEY60884.1"/>
    <property type="molecule type" value="Genomic_DNA"/>
</dbReference>
<dbReference type="InterPro" id="IPR016147">
    <property type="entry name" value="Pili_assmbl_chaperone_N"/>
</dbReference>
<feature type="domain" description="Pili assembly chaperone N-terminal" evidence="9">
    <location>
        <begin position="14"/>
        <end position="134"/>
    </location>
</feature>
<evidence type="ECO:0000256" key="1">
    <source>
        <dbReference type="ARBA" id="ARBA00004418"/>
    </source>
</evidence>
<proteinExistence type="inferred from homology"/>
<dbReference type="PRINTS" id="PR00969">
    <property type="entry name" value="CHAPERONPILI"/>
</dbReference>
<keyword evidence="5" id="KW-0574">Periplasm</keyword>
<feature type="domain" description="Pili assembly chaperone C-terminal" evidence="10">
    <location>
        <begin position="161"/>
        <end position="222"/>
    </location>
</feature>
<dbReference type="InterPro" id="IPR013783">
    <property type="entry name" value="Ig-like_fold"/>
</dbReference>
<dbReference type="AlphaFoldDB" id="A0A5J6QDX7"/>
<dbReference type="InterPro" id="IPR018046">
    <property type="entry name" value="Pili_assmbl_chaperone_CS"/>
</dbReference>
<evidence type="ECO:0000259" key="10">
    <source>
        <dbReference type="Pfam" id="PF02753"/>
    </source>
</evidence>
<dbReference type="InterPro" id="IPR050643">
    <property type="entry name" value="Periplasmic_pilus_chap"/>
</dbReference>
<evidence type="ECO:0000313" key="11">
    <source>
        <dbReference type="EMBL" id="QEY60884.1"/>
    </source>
</evidence>
<evidence type="ECO:0000256" key="3">
    <source>
        <dbReference type="ARBA" id="ARBA00022558"/>
    </source>
</evidence>
<evidence type="ECO:0000256" key="6">
    <source>
        <dbReference type="ARBA" id="ARBA00023186"/>
    </source>
</evidence>
<dbReference type="InterPro" id="IPR001829">
    <property type="entry name" value="Pili_assmbl_chaperone_bac"/>
</dbReference>
<keyword evidence="7" id="KW-0393">Immunoglobulin domain</keyword>
<dbReference type="InterPro" id="IPR036316">
    <property type="entry name" value="Pili_assmbl_chap_C_dom_sf"/>
</dbReference>
<dbReference type="PANTHER" id="PTHR30251">
    <property type="entry name" value="PILUS ASSEMBLY CHAPERONE"/>
    <property type="match status" value="1"/>
</dbReference>
<name>A0A5J6QDX7_9GAMM</name>
<dbReference type="KEGG" id="plal:FXN65_02030"/>
<organism evidence="11 12">
    <name type="scientific">Metapseudomonas lalkuanensis</name>
    <dbReference type="NCBI Taxonomy" id="2604832"/>
    <lineage>
        <taxon>Bacteria</taxon>
        <taxon>Pseudomonadati</taxon>
        <taxon>Pseudomonadota</taxon>
        <taxon>Gammaproteobacteria</taxon>
        <taxon>Pseudomonadales</taxon>
        <taxon>Pseudomonadaceae</taxon>
        <taxon>Metapseudomonas</taxon>
    </lineage>
</organism>
<dbReference type="Gene3D" id="2.60.40.10">
    <property type="entry name" value="Immunoglobulins"/>
    <property type="match status" value="2"/>
</dbReference>
<evidence type="ECO:0000256" key="8">
    <source>
        <dbReference type="RuleBase" id="RU003918"/>
    </source>
</evidence>
<dbReference type="PROSITE" id="PS00635">
    <property type="entry name" value="PILI_CHAPERONE"/>
    <property type="match status" value="1"/>
</dbReference>
<dbReference type="SUPFAM" id="SSF49584">
    <property type="entry name" value="Periplasmic chaperone C-domain"/>
    <property type="match status" value="1"/>
</dbReference>
<keyword evidence="12" id="KW-1185">Reference proteome</keyword>
<evidence type="ECO:0000256" key="5">
    <source>
        <dbReference type="ARBA" id="ARBA00022764"/>
    </source>
</evidence>
<gene>
    <name evidence="11" type="ORF">FXN65_02030</name>
</gene>
<evidence type="ECO:0000256" key="2">
    <source>
        <dbReference type="ARBA" id="ARBA00007399"/>
    </source>
</evidence>
<keyword evidence="3" id="KW-1029">Fimbrium biogenesis</keyword>
<dbReference type="PANTHER" id="PTHR30251:SF2">
    <property type="entry name" value="FIMBRIAL CHAPERONE YADV-RELATED"/>
    <property type="match status" value="1"/>
</dbReference>
<dbReference type="Pfam" id="PF02753">
    <property type="entry name" value="PapD_C"/>
    <property type="match status" value="1"/>
</dbReference>
<evidence type="ECO:0000313" key="12">
    <source>
        <dbReference type="Proteomes" id="UP000327179"/>
    </source>
</evidence>